<gene>
    <name evidence="2" type="ORF">BT67DRAFT_214914</name>
</gene>
<reference evidence="2" key="1">
    <citation type="journal article" date="2023" name="Mol. Phylogenet. Evol.">
        <title>Genome-scale phylogeny and comparative genomics of the fungal order Sordariales.</title>
        <authorList>
            <person name="Hensen N."/>
            <person name="Bonometti L."/>
            <person name="Westerberg I."/>
            <person name="Brannstrom I.O."/>
            <person name="Guillou S."/>
            <person name="Cros-Aarteil S."/>
            <person name="Calhoun S."/>
            <person name="Haridas S."/>
            <person name="Kuo A."/>
            <person name="Mondo S."/>
            <person name="Pangilinan J."/>
            <person name="Riley R."/>
            <person name="LaButti K."/>
            <person name="Andreopoulos B."/>
            <person name="Lipzen A."/>
            <person name="Chen C."/>
            <person name="Yan M."/>
            <person name="Daum C."/>
            <person name="Ng V."/>
            <person name="Clum A."/>
            <person name="Steindorff A."/>
            <person name="Ohm R.A."/>
            <person name="Martin F."/>
            <person name="Silar P."/>
            <person name="Natvig D.O."/>
            <person name="Lalanne C."/>
            <person name="Gautier V."/>
            <person name="Ament-Velasquez S.L."/>
            <person name="Kruys A."/>
            <person name="Hutchinson M.I."/>
            <person name="Powell A.J."/>
            <person name="Barry K."/>
            <person name="Miller A.N."/>
            <person name="Grigoriev I.V."/>
            <person name="Debuchy R."/>
            <person name="Gladieux P."/>
            <person name="Hiltunen Thoren M."/>
            <person name="Johannesson H."/>
        </authorList>
    </citation>
    <scope>NUCLEOTIDE SEQUENCE</scope>
    <source>
        <strain evidence="2">CBS 123565</strain>
    </source>
</reference>
<keyword evidence="3" id="KW-1185">Reference proteome</keyword>
<evidence type="ECO:0000313" key="3">
    <source>
        <dbReference type="Proteomes" id="UP001304895"/>
    </source>
</evidence>
<organism evidence="2 3">
    <name type="scientific">Trichocladium antarcticum</name>
    <dbReference type="NCBI Taxonomy" id="1450529"/>
    <lineage>
        <taxon>Eukaryota</taxon>
        <taxon>Fungi</taxon>
        <taxon>Dikarya</taxon>
        <taxon>Ascomycota</taxon>
        <taxon>Pezizomycotina</taxon>
        <taxon>Sordariomycetes</taxon>
        <taxon>Sordariomycetidae</taxon>
        <taxon>Sordariales</taxon>
        <taxon>Chaetomiaceae</taxon>
        <taxon>Trichocladium</taxon>
    </lineage>
</organism>
<comment type="caution">
    <text evidence="2">The sequence shown here is derived from an EMBL/GenBank/DDBJ whole genome shotgun (WGS) entry which is preliminary data.</text>
</comment>
<accession>A0AAN6UCJ2</accession>
<name>A0AAN6UCJ2_9PEZI</name>
<evidence type="ECO:0000313" key="2">
    <source>
        <dbReference type="EMBL" id="KAK4130497.1"/>
    </source>
</evidence>
<reference evidence="2" key="2">
    <citation type="submission" date="2023-05" db="EMBL/GenBank/DDBJ databases">
        <authorList>
            <consortium name="Lawrence Berkeley National Laboratory"/>
            <person name="Steindorff A."/>
            <person name="Hensen N."/>
            <person name="Bonometti L."/>
            <person name="Westerberg I."/>
            <person name="Brannstrom I.O."/>
            <person name="Guillou S."/>
            <person name="Cros-Aarteil S."/>
            <person name="Calhoun S."/>
            <person name="Haridas S."/>
            <person name="Kuo A."/>
            <person name="Mondo S."/>
            <person name="Pangilinan J."/>
            <person name="Riley R."/>
            <person name="Labutti K."/>
            <person name="Andreopoulos B."/>
            <person name="Lipzen A."/>
            <person name="Chen C."/>
            <person name="Yanf M."/>
            <person name="Daum C."/>
            <person name="Ng V."/>
            <person name="Clum A."/>
            <person name="Ohm R."/>
            <person name="Martin F."/>
            <person name="Silar P."/>
            <person name="Natvig D."/>
            <person name="Lalanne C."/>
            <person name="Gautier V."/>
            <person name="Ament-Velasquez S.L."/>
            <person name="Kruys A."/>
            <person name="Hutchinson M.I."/>
            <person name="Powell A.J."/>
            <person name="Barry K."/>
            <person name="Miller A.N."/>
            <person name="Grigoriev I.V."/>
            <person name="Debuchy R."/>
            <person name="Gladieux P."/>
            <person name="Thoren M.H."/>
            <person name="Johannesson H."/>
        </authorList>
    </citation>
    <scope>NUCLEOTIDE SEQUENCE</scope>
    <source>
        <strain evidence="2">CBS 123565</strain>
    </source>
</reference>
<proteinExistence type="predicted"/>
<dbReference type="EMBL" id="MU853435">
    <property type="protein sequence ID" value="KAK4130497.1"/>
    <property type="molecule type" value="Genomic_DNA"/>
</dbReference>
<dbReference type="AlphaFoldDB" id="A0AAN6UCJ2"/>
<feature type="region of interest" description="Disordered" evidence="1">
    <location>
        <begin position="20"/>
        <end position="48"/>
    </location>
</feature>
<evidence type="ECO:0000256" key="1">
    <source>
        <dbReference type="SAM" id="MobiDB-lite"/>
    </source>
</evidence>
<sequence>MENGIVALNTRPMFTRRVKMTSPPTPSETWTFPPEDVDAAGAPEQPPASVTEVVPAFHQHGPHNCRDHHHDVGSQAFQKYLLRQNKDKSGAWDLACSKCHGRVTLSQLHDLPCGDFICHSCLNALALHVINSIEKNHLRILDARVKLQELDRYLARRPQTTMDSQKRQERKVFSRRRAEYARAITRRAGLACCGIGMGLDRFQSCLPPNLSRDLWLRSQWLHDPLRAQRACAWPDCGASMPLCCRYLVPGAGVYRYSCVACQGNSMDCARVLLAPQLRFPWLPEGQPALTPCR</sequence>
<protein>
    <submittedName>
        <fullName evidence="2">Uncharacterized protein</fullName>
    </submittedName>
</protein>
<dbReference type="Proteomes" id="UP001304895">
    <property type="component" value="Unassembled WGS sequence"/>
</dbReference>